<name>A0A6M3K7H3_9ZZZZ</name>
<dbReference type="Pfam" id="PF07460">
    <property type="entry name" value="NUMOD3"/>
    <property type="match status" value="1"/>
</dbReference>
<reference evidence="3" key="1">
    <citation type="submission" date="2020-03" db="EMBL/GenBank/DDBJ databases">
        <title>The deep terrestrial virosphere.</title>
        <authorList>
            <person name="Holmfeldt K."/>
            <person name="Nilsson E."/>
            <person name="Simone D."/>
            <person name="Lopez-Fernandez M."/>
            <person name="Wu X."/>
            <person name="de Brujin I."/>
            <person name="Lundin D."/>
            <person name="Andersson A."/>
            <person name="Bertilsson S."/>
            <person name="Dopson M."/>
        </authorList>
    </citation>
    <scope>NUCLEOTIDE SEQUENCE</scope>
    <source>
        <strain evidence="3">MM415A01231</strain>
        <strain evidence="2">MM415B01376</strain>
    </source>
</reference>
<evidence type="ECO:0000259" key="1">
    <source>
        <dbReference type="SMART" id="SM00507"/>
    </source>
</evidence>
<feature type="domain" description="HNH nuclease" evidence="1">
    <location>
        <begin position="230"/>
        <end position="282"/>
    </location>
</feature>
<dbReference type="Pfam" id="PF01844">
    <property type="entry name" value="HNH"/>
    <property type="match status" value="1"/>
</dbReference>
<organism evidence="3">
    <name type="scientific">viral metagenome</name>
    <dbReference type="NCBI Taxonomy" id="1070528"/>
    <lineage>
        <taxon>unclassified sequences</taxon>
        <taxon>metagenomes</taxon>
        <taxon>organismal metagenomes</taxon>
    </lineage>
</organism>
<gene>
    <name evidence="3" type="ORF">MM415A01231_0011</name>
    <name evidence="2" type="ORF">MM415B01376_0009</name>
</gene>
<dbReference type="EMBL" id="MT142299">
    <property type="protein sequence ID" value="QJA77742.1"/>
    <property type="molecule type" value="Genomic_DNA"/>
</dbReference>
<sequence length="302" mass="35332">MKICWDILNKYDFYLTKNYLLRSKNKSYHIKECPKCNEEFIGEKDSKFCSISCSDSNRPNPNKGKSIHTKESKLKLSLLHKGKNNPFYGKKHSIELIERFQNIYKGKKNPNWKGGYNIRDIPIYNTYAHKIGYAEEIRRSSKDINILEVRCTYCGKWFTPKRDEINRRCEALEGRNRAITRGTEYRLYCSSGCKKACPIYGKTPDTLMKEDAVRAGRLNWLEMNREVQPELRQIVLLRDEYQCVKCENNEELHCHHILPVATDPLLSADIDNCITLCVKCHKQVHKQDGCGYGELRNCIEFL</sequence>
<dbReference type="EMBL" id="MT141350">
    <property type="protein sequence ID" value="QJA58996.1"/>
    <property type="molecule type" value="Genomic_DNA"/>
</dbReference>
<protein>
    <recommendedName>
        <fullName evidence="1">HNH nuclease domain-containing protein</fullName>
    </recommendedName>
</protein>
<dbReference type="InterPro" id="IPR003615">
    <property type="entry name" value="HNH_nuc"/>
</dbReference>
<dbReference type="InterPro" id="IPR002711">
    <property type="entry name" value="HNH"/>
</dbReference>
<accession>A0A6M3K7H3</accession>
<dbReference type="GO" id="GO:0008270">
    <property type="term" value="F:zinc ion binding"/>
    <property type="evidence" value="ECO:0007669"/>
    <property type="project" value="InterPro"/>
</dbReference>
<dbReference type="GO" id="GO:0003677">
    <property type="term" value="F:DNA binding"/>
    <property type="evidence" value="ECO:0007669"/>
    <property type="project" value="InterPro"/>
</dbReference>
<dbReference type="InterPro" id="IPR003611">
    <property type="entry name" value="NUMOD3"/>
</dbReference>
<proteinExistence type="predicted"/>
<dbReference type="SUPFAM" id="SSF64496">
    <property type="entry name" value="DNA-binding domain of intron-encoded endonucleases"/>
    <property type="match status" value="1"/>
</dbReference>
<dbReference type="CDD" id="cd00085">
    <property type="entry name" value="HNHc"/>
    <property type="match status" value="1"/>
</dbReference>
<dbReference type="GO" id="GO:0004519">
    <property type="term" value="F:endonuclease activity"/>
    <property type="evidence" value="ECO:0007669"/>
    <property type="project" value="InterPro"/>
</dbReference>
<evidence type="ECO:0000313" key="3">
    <source>
        <dbReference type="EMBL" id="QJA77742.1"/>
    </source>
</evidence>
<evidence type="ECO:0000313" key="2">
    <source>
        <dbReference type="EMBL" id="QJA58996.1"/>
    </source>
</evidence>
<dbReference type="SMART" id="SM00507">
    <property type="entry name" value="HNHc"/>
    <property type="match status" value="1"/>
</dbReference>
<dbReference type="Gene3D" id="1.10.30.50">
    <property type="match status" value="1"/>
</dbReference>
<dbReference type="AlphaFoldDB" id="A0A6M3K7H3"/>